<proteinExistence type="inferred from homology"/>
<dbReference type="GO" id="GO:0005634">
    <property type="term" value="C:nucleus"/>
    <property type="evidence" value="ECO:0007669"/>
    <property type="project" value="UniProtKB-SubCell"/>
</dbReference>
<keyword evidence="3" id="KW-0158">Chromosome</keyword>
<evidence type="ECO:0000313" key="7">
    <source>
        <dbReference type="Proteomes" id="UP000694400"/>
    </source>
</evidence>
<dbReference type="InterPro" id="IPR011989">
    <property type="entry name" value="ARM-like"/>
</dbReference>
<evidence type="ECO:0000256" key="3">
    <source>
        <dbReference type="RuleBase" id="RU369063"/>
    </source>
</evidence>
<evidence type="ECO:0000313" key="6">
    <source>
        <dbReference type="Ensembl" id="ENSAPLP00020004743.1"/>
    </source>
</evidence>
<dbReference type="GO" id="GO:0000775">
    <property type="term" value="C:chromosome, centromeric region"/>
    <property type="evidence" value="ECO:0007669"/>
    <property type="project" value="UniProtKB-SubCell"/>
</dbReference>
<dbReference type="Gene3D" id="1.25.10.10">
    <property type="entry name" value="Leucine-rich Repeat Variant"/>
    <property type="match status" value="1"/>
</dbReference>
<sequence>MGTLGQGHQDKDIGVGIRGHGDRGTMGRGQRDGDIGDKEIRTRTMGWGHRDGDTGTWGQGDKDSGMGTLGWDTGTRTSELGQQDGIKGHASKTSSQRDTETCPPWEGDMGGGGGGGGICSMWGHHVPPHVTTCHHVSPRVTVPARWRWDEWLQGYKRDREPAFLELVNFIVRSCGCRGTVTLAMLREQQNTEIIQRLTETFSEDSSDYPLSLSTGPWRRFRASFGAVVTAVALRSRHAVLYDGFLLGGLTALLTSLADSQVRAFRHTATLAAMKLMTVLVEVALGLSQRRDNTRRLYEAERGKSPPRRAPGKLEVLQETLRELQEQQEEIEAVMNAIFKGVFVHRYRDVVPDVRALCMEELGTWMCSFPASFLTDGHLKYLGWTLHDKQGEVRLRCVRALQGLYARRDTAAHMELFTGRFKARLVSMVQDKDPVVAVEVVKLLTVITVAEALTEADCHRVYPAVFCSRRPLATAAGLFLYRRGHPRDPGCQRCPCPQLHHHAAYLVDILWDCAGTQLRDWDTAVGLLLEEAPEEGGDQQEKTLVEILAASAKRAAGEGPPVGRGPPPRAVTEQRSRLSLCLAPILPRLLAKFSADEEKVTPLLEVLSCFELSVYCTARLERPLEQALAQLQELVQKHTGPEVLGAASRALGALCDPRLPLRGHGELVRSRLGDLLGERCHRLLRLPSLDEEELYSATATLKRLSVLFKAHDLTPWQLFEPCTLLLRRAADTGEVPPQLLVPAITCAHFHILWELSRLANTDAPQEQLLSLKDKTTSFCALCQSCLSNGDAGVREQAFVVLSDLLLVLGPSGTRGAGAALAPLRLVPDVELRSQLAAVLLDHVFSPGDRDGDGEAHMEDLHCRRMLLAGFCKLIIYNVLEPSAASDVLKYYDKFHAEYGDIIKETLACVLRMDGQEWARVVLLSLQQVMTELLMEHGPGVWGVPAFGGLRDLGRRLSLFFGPRPQPNRQVLLRLHRDGIAFALQGGPGGGPGGDPGGAPLYLPFLEVLSEFSPRLLPRPSPAVSRGVLGGIWGPGGHLGFLGGGFGVPWGDLGSWGRFGVPGGGWGP</sequence>
<keyword evidence="3" id="KW-0132">Cell division</keyword>
<evidence type="ECO:0000256" key="2">
    <source>
        <dbReference type="ARBA" id="ARBA00023242"/>
    </source>
</evidence>
<name>A0A8B9R0G5_ANAPL</name>
<comment type="subunit">
    <text evidence="3">Part of the cohesin complex which is composed of a heterodimer between a SMC1 protein (SMC1A or SMC1B) and SMC3, which are attached via their hinge domain, and RAD21 which link them at their heads, and one STAG protein.</text>
</comment>
<dbReference type="Pfam" id="PF08514">
    <property type="entry name" value="STAG"/>
    <property type="match status" value="1"/>
</dbReference>
<dbReference type="Pfam" id="PF21581">
    <property type="entry name" value="SCD"/>
    <property type="match status" value="1"/>
</dbReference>
<feature type="compositionally biased region" description="Basic and acidic residues" evidence="4">
    <location>
        <begin position="8"/>
        <end position="53"/>
    </location>
</feature>
<reference evidence="6" key="1">
    <citation type="submission" date="2019-08" db="EMBL/GenBank/DDBJ databases">
        <title>Three high-quality genomes provides insights into domestication of ducks.</title>
        <authorList>
            <person name="Hou Z.C."/>
            <person name="Zhu F."/>
            <person name="Yin Z.T."/>
            <person name="Zhang F."/>
        </authorList>
    </citation>
    <scope>NUCLEOTIDE SEQUENCE [LARGE SCALE GENOMIC DNA]</scope>
</reference>
<dbReference type="GO" id="GO:0051301">
    <property type="term" value="P:cell division"/>
    <property type="evidence" value="ECO:0007669"/>
    <property type="project" value="UniProtKB-UniRule"/>
</dbReference>
<keyword evidence="2 3" id="KW-0539">Nucleus</keyword>
<reference evidence="6" key="3">
    <citation type="submission" date="2025-09" db="UniProtKB">
        <authorList>
            <consortium name="Ensembl"/>
        </authorList>
    </citation>
    <scope>IDENTIFICATION</scope>
</reference>
<dbReference type="InterPro" id="IPR016024">
    <property type="entry name" value="ARM-type_fold"/>
</dbReference>
<keyword evidence="3" id="KW-0131">Cell cycle</keyword>
<dbReference type="GO" id="GO:0007059">
    <property type="term" value="P:chromosome segregation"/>
    <property type="evidence" value="ECO:0007669"/>
    <property type="project" value="UniProtKB-KW"/>
</dbReference>
<comment type="function">
    <text evidence="3">Component of cohesin complex, a complex required for the cohesion of sister chromatids after DNA replication. The cohesin complex apparently forms a large proteinaceous ring within which sister chromatids can be trapped. At anaphase, the complex is cleaved and dissociates from chromatin, allowing sister chromatids to segregate.</text>
</comment>
<dbReference type="PANTHER" id="PTHR11199:SF8">
    <property type="entry name" value="COHESIN SUBUNIT SA-3"/>
    <property type="match status" value="1"/>
</dbReference>
<keyword evidence="3" id="KW-0159">Chromosome partition</keyword>
<dbReference type="InterPro" id="IPR056396">
    <property type="entry name" value="HEAT_SCC3-SA"/>
</dbReference>
<dbReference type="Ensembl" id="ENSAPLT00020005118.1">
    <property type="protein sequence ID" value="ENSAPLP00020004743.1"/>
    <property type="gene ID" value="ENSAPLG00020003488.1"/>
</dbReference>
<organism evidence="6 7">
    <name type="scientific">Anas platyrhynchos</name>
    <name type="common">Mallard</name>
    <name type="synonym">Anas boschas</name>
    <dbReference type="NCBI Taxonomy" id="8839"/>
    <lineage>
        <taxon>Eukaryota</taxon>
        <taxon>Metazoa</taxon>
        <taxon>Chordata</taxon>
        <taxon>Craniata</taxon>
        <taxon>Vertebrata</taxon>
        <taxon>Euteleostomi</taxon>
        <taxon>Archelosauria</taxon>
        <taxon>Archosauria</taxon>
        <taxon>Dinosauria</taxon>
        <taxon>Saurischia</taxon>
        <taxon>Theropoda</taxon>
        <taxon>Coelurosauria</taxon>
        <taxon>Aves</taxon>
        <taxon>Neognathae</taxon>
        <taxon>Galloanserae</taxon>
        <taxon>Anseriformes</taxon>
        <taxon>Anatidae</taxon>
        <taxon>Anatinae</taxon>
        <taxon>Anas</taxon>
    </lineage>
</organism>
<dbReference type="PROSITE" id="PS51425">
    <property type="entry name" value="SCD"/>
    <property type="match status" value="1"/>
</dbReference>
<evidence type="ECO:0000256" key="1">
    <source>
        <dbReference type="ARBA" id="ARBA00005486"/>
    </source>
</evidence>
<dbReference type="GO" id="GO:0003682">
    <property type="term" value="F:chromatin binding"/>
    <property type="evidence" value="ECO:0007669"/>
    <property type="project" value="TreeGrafter"/>
</dbReference>
<feature type="region of interest" description="Disordered" evidence="4">
    <location>
        <begin position="1"/>
        <end position="101"/>
    </location>
</feature>
<comment type="similarity">
    <text evidence="1 3">Belongs to the SCC3 family.</text>
</comment>
<reference evidence="6" key="2">
    <citation type="submission" date="2025-08" db="UniProtKB">
        <authorList>
            <consortium name="Ensembl"/>
        </authorList>
    </citation>
    <scope>IDENTIFICATION</scope>
</reference>
<dbReference type="InterPro" id="IPR020839">
    <property type="entry name" value="SCD"/>
</dbReference>
<dbReference type="Pfam" id="PF24571">
    <property type="entry name" value="HEAT_SCC3-SA"/>
    <property type="match status" value="1"/>
</dbReference>
<dbReference type="GO" id="GO:0034089">
    <property type="term" value="P:establishment of meiotic sister chromatid cohesion"/>
    <property type="evidence" value="ECO:0007669"/>
    <property type="project" value="TreeGrafter"/>
</dbReference>
<dbReference type="InterPro" id="IPR013721">
    <property type="entry name" value="STAG"/>
</dbReference>
<dbReference type="Proteomes" id="UP000694400">
    <property type="component" value="Chromosome 34"/>
</dbReference>
<comment type="subcellular location">
    <subcellularLocation>
        <location evidence="3">Nucleus</location>
    </subcellularLocation>
    <subcellularLocation>
        <location evidence="3">Chromosome</location>
    </subcellularLocation>
    <subcellularLocation>
        <location evidence="3">Chromosome</location>
        <location evidence="3">Centromere</location>
    </subcellularLocation>
</comment>
<dbReference type="InterPro" id="IPR039662">
    <property type="entry name" value="Cohesin_Scc3/SA"/>
</dbReference>
<protein>
    <recommendedName>
        <fullName evidence="3">Cohesin subunit SA</fullName>
    </recommendedName>
    <alternativeName>
        <fullName evidence="3">SCC3 homolog</fullName>
    </alternativeName>
    <alternativeName>
        <fullName evidence="3">Stromal antigen</fullName>
    </alternativeName>
</protein>
<dbReference type="GO" id="GO:0000785">
    <property type="term" value="C:chromatin"/>
    <property type="evidence" value="ECO:0007669"/>
    <property type="project" value="UniProtKB-UniRule"/>
</dbReference>
<accession>A0A8B9R0G5</accession>
<dbReference type="SUPFAM" id="SSF48371">
    <property type="entry name" value="ARM repeat"/>
    <property type="match status" value="1"/>
</dbReference>
<evidence type="ECO:0000259" key="5">
    <source>
        <dbReference type="PROSITE" id="PS51425"/>
    </source>
</evidence>
<dbReference type="PANTHER" id="PTHR11199">
    <property type="entry name" value="STROMAL ANTIGEN"/>
    <property type="match status" value="1"/>
</dbReference>
<evidence type="ECO:0000256" key="4">
    <source>
        <dbReference type="SAM" id="MobiDB-lite"/>
    </source>
</evidence>
<feature type="domain" description="SCD" evidence="5">
    <location>
        <begin position="342"/>
        <end position="427"/>
    </location>
</feature>
<dbReference type="AlphaFoldDB" id="A0A8B9R0G5"/>
<dbReference type="GO" id="GO:0030893">
    <property type="term" value="C:meiotic cohesin complex"/>
    <property type="evidence" value="ECO:0007669"/>
    <property type="project" value="TreeGrafter"/>
</dbReference>